<gene>
    <name evidence="2" type="ORF">HU747_13420</name>
</gene>
<evidence type="ECO:0000313" key="2">
    <source>
        <dbReference type="EMBL" id="MBC3476594.1"/>
    </source>
</evidence>
<comment type="caution">
    <text evidence="2">The sequence shown here is derived from an EMBL/GenBank/DDBJ whole genome shotgun (WGS) entry which is preliminary data.</text>
</comment>
<dbReference type="EMBL" id="JABWRS010000008">
    <property type="protein sequence ID" value="MBC3476594.1"/>
    <property type="molecule type" value="Genomic_DNA"/>
</dbReference>
<accession>A0ABR6V881</accession>
<sequence length="632" mass="71464">MIENIWAALPNPPLDTQLSDVRGLSESERDALIISATHVDGKWVIISRYGDDIWHLNGFASNVPSRRRQLDFSAIAPKFRAVMKAILYRYLRHGRRGASRPKGQMVRQFFWNVRPFLRHLEALKVTHLSAVTSIVCTTYAANCRAHRQTGRSHGKPLSQRGLQSRFTAVEALHELSQYTEDPIPQHPWPETSALAMAGLTSAGVEPLRESRTPLIPDDVFCTLFEHAYQQVERGPDLLDLRDALEALTLQRKGQSHQTVVAAKNRHLALVGWEGGLQRFNMALTSLRTASYIVLASTSGCRSHELTNVQSGAHHRTQDDGGAIYHWMRSRSDKTDAGIHDWMIPETAVRAIRLMERWATPFQALIATEIVQKRRANPYDPEIAEAHKHRHSLFLSLSSSEGNQVRTLTNNGLALCLKSFAKDCGLSWNLASHQFRRKFANYAAHSRFGDLRYLKEHYAHWSLDMTLGYAMDDSWGQHIDLELYDDIQAEMEDIKLGTVDNWLGNDPLAGGYGRSIKHWQREPQNLLIFKDRASMLKSITECTAIRSNGHAWCTADNDDCIGNTLERTRCSSCNNAVIGRSHAPIYQRLYDDLKDLLTCADIGEGGRQRVERDLNRCRDVLIQLGMTSETLIA</sequence>
<keyword evidence="1" id="KW-0233">DNA recombination</keyword>
<protein>
    <submittedName>
        <fullName evidence="2">Integrase</fullName>
    </submittedName>
</protein>
<reference evidence="2 3" key="1">
    <citation type="journal article" date="2020" name="Microorganisms">
        <title>Reliable Identification of Environmental Pseudomonas Isolates Using the rpoD Gene.</title>
        <authorList>
            <consortium name="The Broad Institute Genome Sequencing Platform"/>
            <person name="Girard L."/>
            <person name="Lood C."/>
            <person name="Rokni-Zadeh H."/>
            <person name="van Noort V."/>
            <person name="Lavigne R."/>
            <person name="De Mot R."/>
        </authorList>
    </citation>
    <scope>NUCLEOTIDE SEQUENCE [LARGE SCALE GENOMIC DNA]</scope>
    <source>
        <strain evidence="2 3">RW7P2</strain>
    </source>
</reference>
<dbReference type="SUPFAM" id="SSF56349">
    <property type="entry name" value="DNA breaking-rejoining enzymes"/>
    <property type="match status" value="1"/>
</dbReference>
<keyword evidence="3" id="KW-1185">Reference proteome</keyword>
<evidence type="ECO:0000313" key="3">
    <source>
        <dbReference type="Proteomes" id="UP000628086"/>
    </source>
</evidence>
<dbReference type="RefSeq" id="WP_186598739.1">
    <property type="nucleotide sequence ID" value="NZ_JABWRS010000008.1"/>
</dbReference>
<organism evidence="2 3">
    <name type="scientific">Pseudomonas taiwanensis</name>
    <dbReference type="NCBI Taxonomy" id="470150"/>
    <lineage>
        <taxon>Bacteria</taxon>
        <taxon>Pseudomonadati</taxon>
        <taxon>Pseudomonadota</taxon>
        <taxon>Gammaproteobacteria</taxon>
        <taxon>Pseudomonadales</taxon>
        <taxon>Pseudomonadaceae</taxon>
        <taxon>Pseudomonas</taxon>
    </lineage>
</organism>
<evidence type="ECO:0000256" key="1">
    <source>
        <dbReference type="ARBA" id="ARBA00023172"/>
    </source>
</evidence>
<proteinExistence type="predicted"/>
<dbReference type="InterPro" id="IPR011010">
    <property type="entry name" value="DNA_brk_join_enz"/>
</dbReference>
<name>A0ABR6V881_9PSED</name>
<dbReference type="InterPro" id="IPR013762">
    <property type="entry name" value="Integrase-like_cat_sf"/>
</dbReference>
<dbReference type="Gene3D" id="1.10.443.10">
    <property type="entry name" value="Intergrase catalytic core"/>
    <property type="match status" value="1"/>
</dbReference>
<dbReference type="Proteomes" id="UP000628086">
    <property type="component" value="Unassembled WGS sequence"/>
</dbReference>